<dbReference type="STRING" id="451379.A0A0N5AY53"/>
<dbReference type="Proteomes" id="UP000046393">
    <property type="component" value="Unplaced"/>
</dbReference>
<proteinExistence type="predicted"/>
<dbReference type="InterPro" id="IPR052220">
    <property type="entry name" value="METTL25"/>
</dbReference>
<feature type="domain" description="Methyltransferase" evidence="1">
    <location>
        <begin position="83"/>
        <end position="183"/>
    </location>
</feature>
<dbReference type="PANTHER" id="PTHR12496:SF0">
    <property type="entry name" value="METHYLTRANSFERASE DOMAIN-CONTAINING PROTEIN"/>
    <property type="match status" value="1"/>
</dbReference>
<dbReference type="AlphaFoldDB" id="A0A0N5AY53"/>
<name>A0A0N5AY53_9BILA</name>
<reference evidence="3" key="1">
    <citation type="submission" date="2017-02" db="UniProtKB">
        <authorList>
            <consortium name="WormBaseParasite"/>
        </authorList>
    </citation>
    <scope>IDENTIFICATION</scope>
</reference>
<sequence>MSGEEQDCFCSNRVVNAPINCGDLEKLVNFLLRYESLYKHPNIRFLADNQWKVVASEWYTYLNGLRYDDFNRLPFADTETGHLLNKVSDQFVVVGLECNESLSENGKQRYGHINYINLHLNNESAEKIEVLKVFEGNENDRTAIVCLHGCGDLQITLFKLFKKLSREKVPLLFSVPCCYHKLSYLDSPVAEWCLSNALKSCSPNKWTLAPSALRLACQQQICSWSCTQELRQKHTKNFLTRALLECVNDSINIIPTSAPRKLKRSLEDIDNAITVLSKRMNFSTKLTTKLTEAYNDVVERKKQYFQFIEPYTMLQCLMQKPLESLILWDFSHFLVESGFSVSIEIVFNPLISPRNYCIIGSPAQYC</sequence>
<dbReference type="WBParaSite" id="SMUV_0000989001-mRNA-1">
    <property type="protein sequence ID" value="SMUV_0000989001-mRNA-1"/>
    <property type="gene ID" value="SMUV_0000989001"/>
</dbReference>
<evidence type="ECO:0000313" key="2">
    <source>
        <dbReference type="Proteomes" id="UP000046393"/>
    </source>
</evidence>
<dbReference type="Pfam" id="PF13679">
    <property type="entry name" value="Methyltransf_32"/>
    <property type="match status" value="1"/>
</dbReference>
<organism evidence="2 3">
    <name type="scientific">Syphacia muris</name>
    <dbReference type="NCBI Taxonomy" id="451379"/>
    <lineage>
        <taxon>Eukaryota</taxon>
        <taxon>Metazoa</taxon>
        <taxon>Ecdysozoa</taxon>
        <taxon>Nematoda</taxon>
        <taxon>Chromadorea</taxon>
        <taxon>Rhabditida</taxon>
        <taxon>Spirurina</taxon>
        <taxon>Oxyuridomorpha</taxon>
        <taxon>Oxyuroidea</taxon>
        <taxon>Oxyuridae</taxon>
        <taxon>Syphacia</taxon>
    </lineage>
</organism>
<evidence type="ECO:0000313" key="3">
    <source>
        <dbReference type="WBParaSite" id="SMUV_0000989001-mRNA-1"/>
    </source>
</evidence>
<dbReference type="InterPro" id="IPR025714">
    <property type="entry name" value="Methyltranfer_dom"/>
</dbReference>
<evidence type="ECO:0000259" key="1">
    <source>
        <dbReference type="Pfam" id="PF13679"/>
    </source>
</evidence>
<dbReference type="PANTHER" id="PTHR12496">
    <property type="entry name" value="CGI-41 METHYLTRANSFERASE"/>
    <property type="match status" value="1"/>
</dbReference>
<keyword evidence="2" id="KW-1185">Reference proteome</keyword>
<protein>
    <submittedName>
        <fullName evidence="3">Methyltranfer_dom domain-containing protein</fullName>
    </submittedName>
</protein>
<accession>A0A0N5AY53</accession>